<dbReference type="EMBL" id="JAMKOV010000002">
    <property type="protein sequence ID" value="KAI8042723.1"/>
    <property type="molecule type" value="Genomic_DNA"/>
</dbReference>
<dbReference type="AlphaFoldDB" id="A0A9P9YT99"/>
<reference evidence="1" key="1">
    <citation type="journal article" date="2023" name="Genome Biol. Evol.">
        <title>Long-read-based Genome Assembly of Drosophila gunungcola Reveals Fewer Chemosensory Genes in Flower-breeding Species.</title>
        <authorList>
            <person name="Negi A."/>
            <person name="Liao B.Y."/>
            <person name="Yeh S.D."/>
        </authorList>
    </citation>
    <scope>NUCLEOTIDE SEQUENCE</scope>
    <source>
        <strain evidence="1">Sukarami</strain>
    </source>
</reference>
<organism evidence="1 2">
    <name type="scientific">Drosophila gunungcola</name>
    <name type="common">fruit fly</name>
    <dbReference type="NCBI Taxonomy" id="103775"/>
    <lineage>
        <taxon>Eukaryota</taxon>
        <taxon>Metazoa</taxon>
        <taxon>Ecdysozoa</taxon>
        <taxon>Arthropoda</taxon>
        <taxon>Hexapoda</taxon>
        <taxon>Insecta</taxon>
        <taxon>Pterygota</taxon>
        <taxon>Neoptera</taxon>
        <taxon>Endopterygota</taxon>
        <taxon>Diptera</taxon>
        <taxon>Brachycera</taxon>
        <taxon>Muscomorpha</taxon>
        <taxon>Ephydroidea</taxon>
        <taxon>Drosophilidae</taxon>
        <taxon>Drosophila</taxon>
        <taxon>Sophophora</taxon>
    </lineage>
</organism>
<evidence type="ECO:0000313" key="2">
    <source>
        <dbReference type="Proteomes" id="UP001059596"/>
    </source>
</evidence>
<dbReference type="Proteomes" id="UP001059596">
    <property type="component" value="Unassembled WGS sequence"/>
</dbReference>
<keyword evidence="2" id="KW-1185">Reference proteome</keyword>
<sequence>MVFVRLSAAQSDWIPLLSWLTLLTAMQCRRQSINERLTQVHSAITFKQSYLREITKLWSRAKFLL</sequence>
<protein>
    <submittedName>
        <fullName evidence="1">Uncharacterized protein</fullName>
    </submittedName>
</protein>
<name>A0A9P9YT99_9MUSC</name>
<gene>
    <name evidence="1" type="ORF">M5D96_004040</name>
</gene>
<accession>A0A9P9YT99</accession>
<comment type="caution">
    <text evidence="1">The sequence shown here is derived from an EMBL/GenBank/DDBJ whole genome shotgun (WGS) entry which is preliminary data.</text>
</comment>
<proteinExistence type="predicted"/>
<evidence type="ECO:0000313" key="1">
    <source>
        <dbReference type="EMBL" id="KAI8042723.1"/>
    </source>
</evidence>